<reference evidence="2 3" key="1">
    <citation type="submission" date="2018-03" db="EMBL/GenBank/DDBJ databases">
        <title>Bacteriophage NCPPB3778 and a type I-E CRISPR drive the evolution of the US Biological Select Agent, Rathayibacter toxicus.</title>
        <authorList>
            <person name="Davis E.W.II."/>
            <person name="Tabima J.F."/>
            <person name="Weisberg A.J."/>
            <person name="Dantas Lopes L."/>
            <person name="Wiseman M.S."/>
            <person name="Wiseman M.S."/>
            <person name="Pupko T."/>
            <person name="Belcher M.S."/>
            <person name="Sechler A.J."/>
            <person name="Tancos M.A."/>
            <person name="Schroeder B.K."/>
            <person name="Murray T.D."/>
            <person name="Luster D.G."/>
            <person name="Schneider W.L."/>
            <person name="Rogers E."/>
            <person name="Andreote F.D."/>
            <person name="Grunwald N.J."/>
            <person name="Putnam M.L."/>
            <person name="Chang J.H."/>
        </authorList>
    </citation>
    <scope>NUCLEOTIDE SEQUENCE [LARGE SCALE GENOMIC DNA]</scope>
    <source>
        <strain evidence="2 3">DSM 15932</strain>
    </source>
</reference>
<evidence type="ECO:0000313" key="2">
    <source>
        <dbReference type="EMBL" id="AZZ52894.1"/>
    </source>
</evidence>
<accession>A0A3T0T2P2</accession>
<feature type="compositionally biased region" description="Low complexity" evidence="1">
    <location>
        <begin position="18"/>
        <end position="32"/>
    </location>
</feature>
<dbReference type="AlphaFoldDB" id="A0A3T0T2P2"/>
<evidence type="ECO:0000256" key="1">
    <source>
        <dbReference type="SAM" id="MobiDB-lite"/>
    </source>
</evidence>
<evidence type="ECO:0000313" key="3">
    <source>
        <dbReference type="Proteomes" id="UP000285317"/>
    </source>
</evidence>
<dbReference type="EMBL" id="CP028137">
    <property type="protein sequence ID" value="AZZ52894.1"/>
    <property type="molecule type" value="Genomic_DNA"/>
</dbReference>
<sequence>MDCCPPTQWFEPTLTTDGSSGFGASTATSGSPASAAAATISASIAVVTARIPRCPFAATERTNAASKRSDSSAEPLGARTPVVTSTRSLCAPPTTPSRTRSE</sequence>
<name>A0A3T0T2P2_9MICO</name>
<protein>
    <submittedName>
        <fullName evidence="2">Uncharacterized protein</fullName>
    </submittedName>
</protein>
<feature type="region of interest" description="Disordered" evidence="1">
    <location>
        <begin position="1"/>
        <end position="32"/>
    </location>
</feature>
<feature type="region of interest" description="Disordered" evidence="1">
    <location>
        <begin position="60"/>
        <end position="102"/>
    </location>
</feature>
<dbReference type="KEGG" id="rfs:C1I64_13180"/>
<proteinExistence type="predicted"/>
<gene>
    <name evidence="2" type="ORF">C1I64_13180</name>
</gene>
<organism evidence="2 3">
    <name type="scientific">Rathayibacter festucae DSM 15932</name>
    <dbReference type="NCBI Taxonomy" id="1328866"/>
    <lineage>
        <taxon>Bacteria</taxon>
        <taxon>Bacillati</taxon>
        <taxon>Actinomycetota</taxon>
        <taxon>Actinomycetes</taxon>
        <taxon>Micrococcales</taxon>
        <taxon>Microbacteriaceae</taxon>
        <taxon>Rathayibacter</taxon>
    </lineage>
</organism>
<dbReference type="Proteomes" id="UP000285317">
    <property type="component" value="Chromosome"/>
</dbReference>